<dbReference type="Proteomes" id="UP000265520">
    <property type="component" value="Unassembled WGS sequence"/>
</dbReference>
<dbReference type="AlphaFoldDB" id="A0A392W8G6"/>
<accession>A0A392W8G6</accession>
<proteinExistence type="predicted"/>
<evidence type="ECO:0000313" key="3">
    <source>
        <dbReference type="Proteomes" id="UP000265520"/>
    </source>
</evidence>
<name>A0A392W8G6_9FABA</name>
<dbReference type="EMBL" id="LXQA011429548">
    <property type="protein sequence ID" value="MCI96968.1"/>
    <property type="molecule type" value="Genomic_DNA"/>
</dbReference>
<organism evidence="2 3">
    <name type="scientific">Trifolium medium</name>
    <dbReference type="NCBI Taxonomy" id="97028"/>
    <lineage>
        <taxon>Eukaryota</taxon>
        <taxon>Viridiplantae</taxon>
        <taxon>Streptophyta</taxon>
        <taxon>Embryophyta</taxon>
        <taxon>Tracheophyta</taxon>
        <taxon>Spermatophyta</taxon>
        <taxon>Magnoliopsida</taxon>
        <taxon>eudicotyledons</taxon>
        <taxon>Gunneridae</taxon>
        <taxon>Pentapetalae</taxon>
        <taxon>rosids</taxon>
        <taxon>fabids</taxon>
        <taxon>Fabales</taxon>
        <taxon>Fabaceae</taxon>
        <taxon>Papilionoideae</taxon>
        <taxon>50 kb inversion clade</taxon>
        <taxon>NPAAA clade</taxon>
        <taxon>Hologalegina</taxon>
        <taxon>IRL clade</taxon>
        <taxon>Trifolieae</taxon>
        <taxon>Trifolium</taxon>
    </lineage>
</organism>
<keyword evidence="3" id="KW-1185">Reference proteome</keyword>
<reference evidence="2 3" key="1">
    <citation type="journal article" date="2018" name="Front. Plant Sci.">
        <title>Red Clover (Trifolium pratense) and Zigzag Clover (T. medium) - A Picture of Genomic Similarities and Differences.</title>
        <authorList>
            <person name="Dluhosova J."/>
            <person name="Istvanek J."/>
            <person name="Nedelnik J."/>
            <person name="Repkova J."/>
        </authorList>
    </citation>
    <scope>NUCLEOTIDE SEQUENCE [LARGE SCALE GENOMIC DNA]</scope>
    <source>
        <strain evidence="3">cv. 10/8</strain>
        <tissue evidence="2">Leaf</tissue>
    </source>
</reference>
<protein>
    <submittedName>
        <fullName evidence="2">Uncharacterized protein</fullName>
    </submittedName>
</protein>
<feature type="non-terminal residue" evidence="2">
    <location>
        <position position="1"/>
    </location>
</feature>
<evidence type="ECO:0000313" key="2">
    <source>
        <dbReference type="EMBL" id="MCI96968.1"/>
    </source>
</evidence>
<feature type="region of interest" description="Disordered" evidence="1">
    <location>
        <begin position="1"/>
        <end position="52"/>
    </location>
</feature>
<evidence type="ECO:0000256" key="1">
    <source>
        <dbReference type="SAM" id="MobiDB-lite"/>
    </source>
</evidence>
<sequence>KEESTKEKLSTSSTQPMTISDRGRTPPRASFAENHGPPTARRIGKVTCHGYL</sequence>
<comment type="caution">
    <text evidence="2">The sequence shown here is derived from an EMBL/GenBank/DDBJ whole genome shotgun (WGS) entry which is preliminary data.</text>
</comment>